<keyword evidence="2" id="KW-1185">Reference proteome</keyword>
<organism evidence="1 2">
    <name type="scientific">Eumeta variegata</name>
    <name type="common">Bagworm moth</name>
    <name type="synonym">Eumeta japonica</name>
    <dbReference type="NCBI Taxonomy" id="151549"/>
    <lineage>
        <taxon>Eukaryota</taxon>
        <taxon>Metazoa</taxon>
        <taxon>Ecdysozoa</taxon>
        <taxon>Arthropoda</taxon>
        <taxon>Hexapoda</taxon>
        <taxon>Insecta</taxon>
        <taxon>Pterygota</taxon>
        <taxon>Neoptera</taxon>
        <taxon>Endopterygota</taxon>
        <taxon>Lepidoptera</taxon>
        <taxon>Glossata</taxon>
        <taxon>Ditrysia</taxon>
        <taxon>Tineoidea</taxon>
        <taxon>Psychidae</taxon>
        <taxon>Oiketicinae</taxon>
        <taxon>Eumeta</taxon>
    </lineage>
</organism>
<gene>
    <name evidence="1" type="ORF">EVAR_8309_1</name>
</gene>
<evidence type="ECO:0000313" key="1">
    <source>
        <dbReference type="EMBL" id="GBP36476.1"/>
    </source>
</evidence>
<reference evidence="1 2" key="1">
    <citation type="journal article" date="2019" name="Commun. Biol.">
        <title>The bagworm genome reveals a unique fibroin gene that provides high tensile strength.</title>
        <authorList>
            <person name="Kono N."/>
            <person name="Nakamura H."/>
            <person name="Ohtoshi R."/>
            <person name="Tomita M."/>
            <person name="Numata K."/>
            <person name="Arakawa K."/>
        </authorList>
    </citation>
    <scope>NUCLEOTIDE SEQUENCE [LARGE SCALE GENOMIC DNA]</scope>
</reference>
<dbReference type="Proteomes" id="UP000299102">
    <property type="component" value="Unassembled WGS sequence"/>
</dbReference>
<sequence>MGIESRIGSRNERGVGFAIEAGTRLGHGGRIRMRTYNKMALEVEMGLKLRTSAERSLAIKDQLLGTILPSKFLGHTGLVYPLSRVARDLHQVVSPDDFIVVTYYEAVPPCDIQFVIATLDLCLLDVACQLPIQNTDSESYVKYLGFISLRNPEHGSFSYVK</sequence>
<evidence type="ECO:0000313" key="2">
    <source>
        <dbReference type="Proteomes" id="UP000299102"/>
    </source>
</evidence>
<comment type="caution">
    <text evidence="1">The sequence shown here is derived from an EMBL/GenBank/DDBJ whole genome shotgun (WGS) entry which is preliminary data.</text>
</comment>
<accession>A0A4C1VCH0</accession>
<protein>
    <submittedName>
        <fullName evidence="1">Uncharacterized protein</fullName>
    </submittedName>
</protein>
<dbReference type="EMBL" id="BGZK01000319">
    <property type="protein sequence ID" value="GBP36476.1"/>
    <property type="molecule type" value="Genomic_DNA"/>
</dbReference>
<proteinExistence type="predicted"/>
<dbReference type="AlphaFoldDB" id="A0A4C1VCH0"/>
<name>A0A4C1VCH0_EUMVA</name>